<dbReference type="SMART" id="SM00448">
    <property type="entry name" value="REC"/>
    <property type="match status" value="1"/>
</dbReference>
<dbReference type="SUPFAM" id="SSF52172">
    <property type="entry name" value="CheY-like"/>
    <property type="match status" value="1"/>
</dbReference>
<dbReference type="Proteomes" id="UP001062443">
    <property type="component" value="Unassembled WGS sequence"/>
</dbReference>
<evidence type="ECO:0000256" key="1">
    <source>
        <dbReference type="ARBA" id="ARBA00022553"/>
    </source>
</evidence>
<organism evidence="4 5">
    <name type="scientific">Neokomagataea tanensis NBRC 106556</name>
    <dbReference type="NCBI Taxonomy" id="1223519"/>
    <lineage>
        <taxon>Bacteria</taxon>
        <taxon>Pseudomonadati</taxon>
        <taxon>Pseudomonadota</taxon>
        <taxon>Alphaproteobacteria</taxon>
        <taxon>Acetobacterales</taxon>
        <taxon>Acetobacteraceae</taxon>
        <taxon>Neokomagataea</taxon>
    </lineage>
</organism>
<dbReference type="InterPro" id="IPR050595">
    <property type="entry name" value="Bact_response_regulator"/>
</dbReference>
<dbReference type="Gene3D" id="3.40.50.2300">
    <property type="match status" value="1"/>
</dbReference>
<gene>
    <name evidence="4" type="ORF">AA106556_0278</name>
</gene>
<evidence type="ECO:0000313" key="5">
    <source>
        <dbReference type="Proteomes" id="UP001062443"/>
    </source>
</evidence>
<dbReference type="CDD" id="cd00156">
    <property type="entry name" value="REC"/>
    <property type="match status" value="1"/>
</dbReference>
<dbReference type="PANTHER" id="PTHR44591">
    <property type="entry name" value="STRESS RESPONSE REGULATOR PROTEIN 1"/>
    <property type="match status" value="1"/>
</dbReference>
<dbReference type="PANTHER" id="PTHR44591:SF3">
    <property type="entry name" value="RESPONSE REGULATORY DOMAIN-CONTAINING PROTEIN"/>
    <property type="match status" value="1"/>
</dbReference>
<dbReference type="Pfam" id="PF00072">
    <property type="entry name" value="Response_reg"/>
    <property type="match status" value="1"/>
</dbReference>
<feature type="domain" description="Response regulatory" evidence="3">
    <location>
        <begin position="6"/>
        <end position="122"/>
    </location>
</feature>
<accession>A0ABQ0QGJ1</accession>
<feature type="modified residue" description="4-aspartylphosphate" evidence="2">
    <location>
        <position position="60"/>
    </location>
</feature>
<dbReference type="PROSITE" id="PS50110">
    <property type="entry name" value="RESPONSE_REGULATORY"/>
    <property type="match status" value="1"/>
</dbReference>
<dbReference type="RefSeq" id="WP_245642229.1">
    <property type="nucleotide sequence ID" value="NZ_BAQB01000003.1"/>
</dbReference>
<sequence length="126" mass="13235">MSEALSVCLVEDDSSIALVVTTVLKREGWVVWQVSSAEEARAGFAARAAAGEVVLVMITDRNLDGGETGEDLARALRDEHSALAVVVISGDYDVAAVLEDGIVQLPKPFRKVALLEAIASARAAIS</sequence>
<comment type="caution">
    <text evidence="4">The sequence shown here is derived from an EMBL/GenBank/DDBJ whole genome shotgun (WGS) entry which is preliminary data.</text>
</comment>
<name>A0ABQ0QGJ1_9PROT</name>
<protein>
    <submittedName>
        <fullName evidence="4">CheY-like response regulator</fullName>
    </submittedName>
</protein>
<evidence type="ECO:0000256" key="2">
    <source>
        <dbReference type="PROSITE-ProRule" id="PRU00169"/>
    </source>
</evidence>
<dbReference type="InterPro" id="IPR001789">
    <property type="entry name" value="Sig_transdc_resp-reg_receiver"/>
</dbReference>
<keyword evidence="1 2" id="KW-0597">Phosphoprotein</keyword>
<dbReference type="EMBL" id="BAQB01000003">
    <property type="protein sequence ID" value="GBR43999.1"/>
    <property type="molecule type" value="Genomic_DNA"/>
</dbReference>
<keyword evidence="5" id="KW-1185">Reference proteome</keyword>
<dbReference type="InterPro" id="IPR011006">
    <property type="entry name" value="CheY-like_superfamily"/>
</dbReference>
<evidence type="ECO:0000313" key="4">
    <source>
        <dbReference type="EMBL" id="GBR43999.1"/>
    </source>
</evidence>
<reference evidence="4" key="1">
    <citation type="submission" date="2013-04" db="EMBL/GenBank/DDBJ databases">
        <title>The genome sequencing project of 58 acetic acid bacteria.</title>
        <authorList>
            <person name="Okamoto-Kainuma A."/>
            <person name="Ishikawa M."/>
            <person name="Umino S."/>
            <person name="Koizumi Y."/>
            <person name="Shiwa Y."/>
            <person name="Yoshikawa H."/>
            <person name="Matsutani M."/>
            <person name="Matsushita K."/>
        </authorList>
    </citation>
    <scope>NUCLEOTIDE SEQUENCE</scope>
    <source>
        <strain evidence="4">NBRC 106556</strain>
    </source>
</reference>
<proteinExistence type="predicted"/>
<evidence type="ECO:0000259" key="3">
    <source>
        <dbReference type="PROSITE" id="PS50110"/>
    </source>
</evidence>